<dbReference type="Gene3D" id="2.170.130.10">
    <property type="entry name" value="TonB-dependent receptor, plug domain"/>
    <property type="match status" value="1"/>
</dbReference>
<dbReference type="GO" id="GO:0044718">
    <property type="term" value="P:siderophore transmembrane transport"/>
    <property type="evidence" value="ECO:0007669"/>
    <property type="project" value="TreeGrafter"/>
</dbReference>
<keyword evidence="6 8" id="KW-0472">Membrane</keyword>
<dbReference type="EMBL" id="QBMC01000055">
    <property type="protein sequence ID" value="PZO18377.1"/>
    <property type="molecule type" value="Genomic_DNA"/>
</dbReference>
<dbReference type="SUPFAM" id="SSF56935">
    <property type="entry name" value="Porins"/>
    <property type="match status" value="1"/>
</dbReference>
<evidence type="ECO:0000256" key="8">
    <source>
        <dbReference type="PROSITE-ProRule" id="PRU01360"/>
    </source>
</evidence>
<dbReference type="InterPro" id="IPR000531">
    <property type="entry name" value="Beta-barrel_TonB"/>
</dbReference>
<protein>
    <submittedName>
        <fullName evidence="13">TonB dependent receptor</fullName>
    </submittedName>
</protein>
<evidence type="ECO:0000256" key="1">
    <source>
        <dbReference type="ARBA" id="ARBA00004571"/>
    </source>
</evidence>
<comment type="caution">
    <text evidence="13">The sequence shown here is derived from an EMBL/GenBank/DDBJ whole genome shotgun (WGS) entry which is preliminary data.</text>
</comment>
<name>A0A2W4UGI0_9CYAN</name>
<dbReference type="GO" id="GO:0015344">
    <property type="term" value="F:siderophore uptake transmembrane transporter activity"/>
    <property type="evidence" value="ECO:0007669"/>
    <property type="project" value="TreeGrafter"/>
</dbReference>
<keyword evidence="5 9" id="KW-0798">TonB box</keyword>
<evidence type="ECO:0000256" key="3">
    <source>
        <dbReference type="ARBA" id="ARBA00022452"/>
    </source>
</evidence>
<dbReference type="InterPro" id="IPR021731">
    <property type="entry name" value="AMIN_dom"/>
</dbReference>
<evidence type="ECO:0000256" key="6">
    <source>
        <dbReference type="ARBA" id="ARBA00023136"/>
    </source>
</evidence>
<comment type="similarity">
    <text evidence="8 9">Belongs to the TonB-dependent receptor family.</text>
</comment>
<dbReference type="Proteomes" id="UP000249354">
    <property type="component" value="Unassembled WGS sequence"/>
</dbReference>
<organism evidence="13 14">
    <name type="scientific">Leptolyngbya foveolarum</name>
    <dbReference type="NCBI Taxonomy" id="47253"/>
    <lineage>
        <taxon>Bacteria</taxon>
        <taxon>Bacillati</taxon>
        <taxon>Cyanobacteriota</taxon>
        <taxon>Cyanophyceae</taxon>
        <taxon>Leptolyngbyales</taxon>
        <taxon>Leptolyngbyaceae</taxon>
        <taxon>Leptolyngbya group</taxon>
        <taxon>Leptolyngbya</taxon>
    </lineage>
</organism>
<evidence type="ECO:0000256" key="2">
    <source>
        <dbReference type="ARBA" id="ARBA00022448"/>
    </source>
</evidence>
<sequence>MKVQQVLWVAGSFWVLLIQAVWAGPQKDVGQQEMRQQLSGLASVETRLDGWLAQAGVTEITAIRVVETEAGAQLVIDTASGITLNPTTTTVGNALVVEIPNAVLVLADGEDFQVASPTEGIAYISATALNDQTVRIAITGADSAPQSDISRTSDGLNISLTSGVAIVEDSSELAGETSEESSGEAPLRLVVTATRTEEDPTDVPRSVTIISREQIGQQATVGRSLNDILGQLVPGFGPSSDRAFTENTLRGRAAAVLIDGVPQNTNARSFDRELRNIDPSAIERIEVVRGPSAIYGGDSTGGLINIITRQPAEDALVFRSEIGVGAALGGLEGDSFGTYFQQYVSARQGIADFTLSASLSNPGDAFDAEGDRIPIIQGTDGSGSFNILGKIGLALSDEQRLQLSVNHLQERRNTGIISDPSVDDNEEEEKARALDVGELEFPDGGGPQSDRNTVINLSYSNEDLWGSQLDALVYYRDNFSRSDPRDRRPRAFGIFQGELDATNWGTRVGVNTPLGETVSLLWGVDYDNEENSTNFNLFDPDDFDATQGRVNRKIEERTLVPNYELSSLGLFGQLQWDVTDELQISGGTRYENIGLSVNDYTTFFGDFIGGGDDTFDEILFNAGAVYGVTDEVSLFASFAQGFSVPDFTDGLAFAEPGATLDSSVSVSQPQKVNEFELGVRGAWEPVQASLSAFYNQSDLGSTLAFSDESGLFETVRAPERVYGIEATIDAQIDEFWALGGTISWSEGAADLEDDGNYTALSGARIQPLKLTAYVENETLPGWNNRFQALLVGSRDRAFDAEVDVSPVDSYFIVDFVSSVDVGDGTFKVGIENLFDNQYFPAYSQRLSGFSETFNSAGQGRAISLGYEYTW</sequence>
<reference evidence="13 14" key="2">
    <citation type="submission" date="2018-06" db="EMBL/GenBank/DDBJ databases">
        <title>Metagenomic assembly of (sub)arctic Cyanobacteria and their associated microbiome from non-axenic cultures.</title>
        <authorList>
            <person name="Baurain D."/>
        </authorList>
    </citation>
    <scope>NUCLEOTIDE SEQUENCE [LARGE SCALE GENOMIC DNA]</scope>
    <source>
        <strain evidence="13">ULC129bin1</strain>
    </source>
</reference>
<dbReference type="Pfam" id="PF07715">
    <property type="entry name" value="Plug"/>
    <property type="match status" value="1"/>
</dbReference>
<evidence type="ECO:0000256" key="7">
    <source>
        <dbReference type="ARBA" id="ARBA00023237"/>
    </source>
</evidence>
<keyword evidence="3 8" id="KW-1134">Transmembrane beta strand</keyword>
<evidence type="ECO:0000313" key="13">
    <source>
        <dbReference type="EMBL" id="PZO18377.1"/>
    </source>
</evidence>
<gene>
    <name evidence="13" type="ORF">DCF25_09800</name>
</gene>
<evidence type="ECO:0000259" key="11">
    <source>
        <dbReference type="Pfam" id="PF07715"/>
    </source>
</evidence>
<proteinExistence type="inferred from homology"/>
<feature type="domain" description="TonB-dependent receptor-like beta-barrel" evidence="10">
    <location>
        <begin position="446"/>
        <end position="833"/>
    </location>
</feature>
<keyword evidence="7 8" id="KW-0998">Cell outer membrane</keyword>
<feature type="domain" description="TonB-dependent receptor plug" evidence="11">
    <location>
        <begin position="201"/>
        <end position="302"/>
    </location>
</feature>
<dbReference type="InterPro" id="IPR012910">
    <property type="entry name" value="Plug_dom"/>
</dbReference>
<dbReference type="PANTHER" id="PTHR30069:SF42">
    <property type="entry name" value="FERRIC AEROBACTIN RECEPTOR"/>
    <property type="match status" value="1"/>
</dbReference>
<dbReference type="Pfam" id="PF11741">
    <property type="entry name" value="AMIN"/>
    <property type="match status" value="1"/>
</dbReference>
<dbReference type="InterPro" id="IPR036942">
    <property type="entry name" value="Beta-barrel_TonB_sf"/>
</dbReference>
<evidence type="ECO:0000256" key="4">
    <source>
        <dbReference type="ARBA" id="ARBA00022692"/>
    </source>
</evidence>
<accession>A0A2W4UGI0</accession>
<evidence type="ECO:0000313" key="14">
    <source>
        <dbReference type="Proteomes" id="UP000249354"/>
    </source>
</evidence>
<evidence type="ECO:0000259" key="12">
    <source>
        <dbReference type="Pfam" id="PF11741"/>
    </source>
</evidence>
<dbReference type="Gene3D" id="2.40.170.20">
    <property type="entry name" value="TonB-dependent receptor, beta-barrel domain"/>
    <property type="match status" value="1"/>
</dbReference>
<evidence type="ECO:0000256" key="9">
    <source>
        <dbReference type="RuleBase" id="RU003357"/>
    </source>
</evidence>
<keyword evidence="4 8" id="KW-0812">Transmembrane</keyword>
<dbReference type="InterPro" id="IPR037066">
    <property type="entry name" value="Plug_dom_sf"/>
</dbReference>
<dbReference type="AlphaFoldDB" id="A0A2W4UGI0"/>
<keyword evidence="13" id="KW-0675">Receptor</keyword>
<dbReference type="GO" id="GO:0009279">
    <property type="term" value="C:cell outer membrane"/>
    <property type="evidence" value="ECO:0007669"/>
    <property type="project" value="UniProtKB-SubCell"/>
</dbReference>
<evidence type="ECO:0000259" key="10">
    <source>
        <dbReference type="Pfam" id="PF00593"/>
    </source>
</evidence>
<comment type="subcellular location">
    <subcellularLocation>
        <location evidence="1 8">Cell outer membrane</location>
        <topology evidence="1 8">Multi-pass membrane protein</topology>
    </subcellularLocation>
</comment>
<dbReference type="CDD" id="cd01347">
    <property type="entry name" value="ligand_gated_channel"/>
    <property type="match status" value="1"/>
</dbReference>
<keyword evidence="2 8" id="KW-0813">Transport</keyword>
<dbReference type="PANTHER" id="PTHR30069">
    <property type="entry name" value="TONB-DEPENDENT OUTER MEMBRANE RECEPTOR"/>
    <property type="match status" value="1"/>
</dbReference>
<dbReference type="Pfam" id="PF00593">
    <property type="entry name" value="TonB_dep_Rec_b-barrel"/>
    <property type="match status" value="1"/>
</dbReference>
<feature type="domain" description="AMIN" evidence="12">
    <location>
        <begin position="62"/>
        <end position="159"/>
    </location>
</feature>
<dbReference type="PROSITE" id="PS52016">
    <property type="entry name" value="TONB_DEPENDENT_REC_3"/>
    <property type="match status" value="1"/>
</dbReference>
<evidence type="ECO:0000256" key="5">
    <source>
        <dbReference type="ARBA" id="ARBA00023077"/>
    </source>
</evidence>
<reference evidence="14" key="1">
    <citation type="submission" date="2018-04" db="EMBL/GenBank/DDBJ databases">
        <authorList>
            <person name="Cornet L."/>
        </authorList>
    </citation>
    <scope>NUCLEOTIDE SEQUENCE [LARGE SCALE GENOMIC DNA]</scope>
</reference>
<dbReference type="InterPro" id="IPR039426">
    <property type="entry name" value="TonB-dep_rcpt-like"/>
</dbReference>